<evidence type="ECO:0000256" key="2">
    <source>
        <dbReference type="ARBA" id="ARBA00022514"/>
    </source>
</evidence>
<dbReference type="InParanoid" id="A0A674AC96"/>
<keyword evidence="3" id="KW-1015">Disulfide bond</keyword>
<keyword evidence="4" id="KW-0964">Secreted</keyword>
<dbReference type="InterPro" id="IPR039809">
    <property type="entry name" value="Chemokine_b/g/d"/>
</dbReference>
<reference evidence="6" key="2">
    <citation type="submission" date="2025-09" db="UniProtKB">
        <authorList>
            <consortium name="Ensembl"/>
        </authorList>
    </citation>
    <scope>IDENTIFICATION</scope>
</reference>
<dbReference type="AlphaFoldDB" id="A0A674AC96"/>
<dbReference type="InterPro" id="IPR001811">
    <property type="entry name" value="Chemokine_IL8-like_dom"/>
</dbReference>
<dbReference type="GeneTree" id="ENSGT01000000216279"/>
<dbReference type="InterPro" id="IPR036048">
    <property type="entry name" value="Interleukin_8-like_sf"/>
</dbReference>
<dbReference type="PANTHER" id="PTHR12015:SF190">
    <property type="entry name" value="C-C MOTIF CHEMOKINE"/>
    <property type="match status" value="1"/>
</dbReference>
<dbReference type="Proteomes" id="UP000472277">
    <property type="component" value="Chromosome 21"/>
</dbReference>
<organism evidence="6 7">
    <name type="scientific">Salmo trutta</name>
    <name type="common">Brown trout</name>
    <dbReference type="NCBI Taxonomy" id="8032"/>
    <lineage>
        <taxon>Eukaryota</taxon>
        <taxon>Metazoa</taxon>
        <taxon>Chordata</taxon>
        <taxon>Craniata</taxon>
        <taxon>Vertebrata</taxon>
        <taxon>Euteleostomi</taxon>
        <taxon>Actinopterygii</taxon>
        <taxon>Neopterygii</taxon>
        <taxon>Teleostei</taxon>
        <taxon>Protacanthopterygii</taxon>
        <taxon>Salmoniformes</taxon>
        <taxon>Salmonidae</taxon>
        <taxon>Salmoninae</taxon>
        <taxon>Salmo</taxon>
    </lineage>
</organism>
<dbReference type="GO" id="GO:0006955">
    <property type="term" value="P:immune response"/>
    <property type="evidence" value="ECO:0007669"/>
    <property type="project" value="InterPro"/>
</dbReference>
<keyword evidence="7" id="KW-1185">Reference proteome</keyword>
<dbReference type="Pfam" id="PF00048">
    <property type="entry name" value="IL8"/>
    <property type="match status" value="1"/>
</dbReference>
<accession>A0A674AC96</accession>
<dbReference type="GO" id="GO:0005615">
    <property type="term" value="C:extracellular space"/>
    <property type="evidence" value="ECO:0007669"/>
    <property type="project" value="UniProtKB-KW"/>
</dbReference>
<evidence type="ECO:0000313" key="6">
    <source>
        <dbReference type="Ensembl" id="ENSSTUP00000055871.1"/>
    </source>
</evidence>
<dbReference type="PROSITE" id="PS00472">
    <property type="entry name" value="SMALL_CYTOKINES_CC"/>
    <property type="match status" value="1"/>
</dbReference>
<keyword evidence="2 4" id="KW-0202">Cytokine</keyword>
<feature type="domain" description="Chemokine interleukin-8-like" evidence="5">
    <location>
        <begin position="42"/>
        <end position="102"/>
    </location>
</feature>
<dbReference type="InterPro" id="IPR000827">
    <property type="entry name" value="Chemokine_CC_CS"/>
</dbReference>
<evidence type="ECO:0000259" key="5">
    <source>
        <dbReference type="SMART" id="SM00199"/>
    </source>
</evidence>
<reference evidence="6" key="1">
    <citation type="submission" date="2025-08" db="UniProtKB">
        <authorList>
            <consortium name="Ensembl"/>
        </authorList>
    </citation>
    <scope>IDENTIFICATION</scope>
</reference>
<evidence type="ECO:0000256" key="1">
    <source>
        <dbReference type="ARBA" id="ARBA00010868"/>
    </source>
</evidence>
<sequence length="114" mass="13129">SVCLCYYWNTEINCWTIRVIFSLHQDSSLIVYLFIFFTARRRKGCCQSYTGGEIPFGVIVGYTLQTPIEICRIPAIIFHTEKGKDLCADPSKSWVIQHVNRLGDRAVHIRKSQS</sequence>
<comment type="subcellular location">
    <subcellularLocation>
        <location evidence="4">Secreted</location>
    </subcellularLocation>
</comment>
<dbReference type="SMART" id="SM00199">
    <property type="entry name" value="SCY"/>
    <property type="match status" value="1"/>
</dbReference>
<protein>
    <recommendedName>
        <fullName evidence="4">C-C motif chemokine</fullName>
    </recommendedName>
</protein>
<dbReference type="GO" id="GO:0008009">
    <property type="term" value="F:chemokine activity"/>
    <property type="evidence" value="ECO:0007669"/>
    <property type="project" value="InterPro"/>
</dbReference>
<comment type="similarity">
    <text evidence="1 4">Belongs to the intercrine beta (chemokine CC) family.</text>
</comment>
<gene>
    <name evidence="6" type="primary">LOC115157450</name>
</gene>
<keyword evidence="4" id="KW-0145">Chemotaxis</keyword>
<proteinExistence type="inferred from homology"/>
<dbReference type="PANTHER" id="PTHR12015">
    <property type="entry name" value="SMALL INDUCIBLE CYTOKINE A"/>
    <property type="match status" value="1"/>
</dbReference>
<evidence type="ECO:0000313" key="7">
    <source>
        <dbReference type="Proteomes" id="UP000472277"/>
    </source>
</evidence>
<dbReference type="Gene3D" id="2.40.50.40">
    <property type="match status" value="1"/>
</dbReference>
<name>A0A674AC96_SALTR</name>
<dbReference type="SUPFAM" id="SSF54117">
    <property type="entry name" value="Interleukin 8-like chemokines"/>
    <property type="match status" value="1"/>
</dbReference>
<evidence type="ECO:0000256" key="3">
    <source>
        <dbReference type="ARBA" id="ARBA00023157"/>
    </source>
</evidence>
<dbReference type="Ensembl" id="ENSSTUT00000058446.1">
    <property type="protein sequence ID" value="ENSSTUP00000055871.1"/>
    <property type="gene ID" value="ENSSTUG00000023720.1"/>
</dbReference>
<evidence type="ECO:0000256" key="4">
    <source>
        <dbReference type="RuleBase" id="RU361150"/>
    </source>
</evidence>